<dbReference type="InterPro" id="IPR002048">
    <property type="entry name" value="EF_hand_dom"/>
</dbReference>
<feature type="region of interest" description="Disordered" evidence="3">
    <location>
        <begin position="382"/>
        <end position="403"/>
    </location>
</feature>
<dbReference type="AlphaFoldDB" id="A0A7S0QDL2"/>
<keyword evidence="2" id="KW-0175">Coiled coil</keyword>
<feature type="coiled-coil region" evidence="2">
    <location>
        <begin position="128"/>
        <end position="162"/>
    </location>
</feature>
<reference evidence="5" key="1">
    <citation type="submission" date="2021-01" db="EMBL/GenBank/DDBJ databases">
        <authorList>
            <person name="Corre E."/>
            <person name="Pelletier E."/>
            <person name="Niang G."/>
            <person name="Scheremetjew M."/>
            <person name="Finn R."/>
            <person name="Kale V."/>
            <person name="Holt S."/>
            <person name="Cochrane G."/>
            <person name="Meng A."/>
            <person name="Brown T."/>
            <person name="Cohen L."/>
        </authorList>
    </citation>
    <scope>NUCLEOTIDE SEQUENCE</scope>
    <source>
        <strain evidence="5">CCAP979/52</strain>
    </source>
</reference>
<gene>
    <name evidence="5" type="ORF">CCUR1050_LOCUS2237</name>
</gene>
<evidence type="ECO:0000256" key="3">
    <source>
        <dbReference type="SAM" id="MobiDB-lite"/>
    </source>
</evidence>
<dbReference type="InterPro" id="IPR011992">
    <property type="entry name" value="EF-hand-dom_pair"/>
</dbReference>
<feature type="compositionally biased region" description="Polar residues" evidence="3">
    <location>
        <begin position="389"/>
        <end position="398"/>
    </location>
</feature>
<proteinExistence type="predicted"/>
<feature type="coiled-coil region" evidence="2">
    <location>
        <begin position="8"/>
        <end position="42"/>
    </location>
</feature>
<sequence>MFCHEQREEYLEKQVESLTQNLRESTEQHERAQENFDQITLQHVQELKVLQERLPVAEADLLLARNRIAGLEHGNKLLLRLVAALEPRCKLQVQELENRISSIQNLERTVSEMDSAFKNVAHEAEVGKQESLAQIAALQLEAQRLEELNQEATLRIEALGLALEKSNQLNEEFVQHFNSVMARQPDEVVAGMTVDQKMLFFKALLRSPDDLIMRLEEKDLLSHTVLSLRYATCLFLREIRSKSANFDSWIDTIIEALGCAPEDLVKVLLGYMKDSGRTANFSAMDRDAPLWHFLKREMEQCNVLVDLNSFDKLKEGDEFLYLKLVGSESEGNSSFEGDGLSPVGNMEVETELKGELFIGPRSDRSSSEAEVLRSVIEDVPQGQRPVRSANKTGHRQSSAARETAAVRREEDYIVKKYGLFDMAELRGVKGFSIEDTVAMIGAIIDFKAESDYHCDLSIRPRLNMVKVVRLYIKQRCNKRDASETELRSLCRSVLNFQGRHGLVRIFGVICGMIDTSHWTERSACFFMEMLKGIKSLDDPGAESEDPDTLAEGWCLYRTWLNDPEHLVKRENFIQGLETACTGMFGFGLMTNLSESLDKMCSATNHNSVPDNPNVFYLHTALAVGIDLWLSQLDESREKLKAMFVQNDINGDQELQMDEFIQLIKSTGYKMRQHDAMNMFHELAGPDDTVDQDEFSELVVFMKFNIKAILGEA</sequence>
<dbReference type="InterPro" id="IPR018247">
    <property type="entry name" value="EF_Hand_1_Ca_BS"/>
</dbReference>
<evidence type="ECO:0000256" key="1">
    <source>
        <dbReference type="ARBA" id="ARBA00022837"/>
    </source>
</evidence>
<dbReference type="GO" id="GO:0005509">
    <property type="term" value="F:calcium ion binding"/>
    <property type="evidence" value="ECO:0007669"/>
    <property type="project" value="InterPro"/>
</dbReference>
<dbReference type="SUPFAM" id="SSF47473">
    <property type="entry name" value="EF-hand"/>
    <property type="match status" value="1"/>
</dbReference>
<name>A0A7S0QDL2_9CRYP</name>
<dbReference type="Gene3D" id="1.10.238.10">
    <property type="entry name" value="EF-hand"/>
    <property type="match status" value="1"/>
</dbReference>
<accession>A0A7S0QDL2</accession>
<dbReference type="PROSITE" id="PS00018">
    <property type="entry name" value="EF_HAND_1"/>
    <property type="match status" value="1"/>
</dbReference>
<feature type="domain" description="EF-hand" evidence="4">
    <location>
        <begin position="634"/>
        <end position="669"/>
    </location>
</feature>
<protein>
    <recommendedName>
        <fullName evidence="4">EF-hand domain-containing protein</fullName>
    </recommendedName>
</protein>
<evidence type="ECO:0000313" key="5">
    <source>
        <dbReference type="EMBL" id="CAD8624561.1"/>
    </source>
</evidence>
<dbReference type="EMBL" id="HBEZ01004042">
    <property type="protein sequence ID" value="CAD8624561.1"/>
    <property type="molecule type" value="Transcribed_RNA"/>
</dbReference>
<evidence type="ECO:0000259" key="4">
    <source>
        <dbReference type="PROSITE" id="PS50222"/>
    </source>
</evidence>
<organism evidence="5">
    <name type="scientific">Cryptomonas curvata</name>
    <dbReference type="NCBI Taxonomy" id="233186"/>
    <lineage>
        <taxon>Eukaryota</taxon>
        <taxon>Cryptophyceae</taxon>
        <taxon>Cryptomonadales</taxon>
        <taxon>Cryptomonadaceae</taxon>
        <taxon>Cryptomonas</taxon>
    </lineage>
</organism>
<keyword evidence="1" id="KW-0106">Calcium</keyword>
<dbReference type="PROSITE" id="PS50222">
    <property type="entry name" value="EF_HAND_2"/>
    <property type="match status" value="1"/>
</dbReference>
<evidence type="ECO:0000256" key="2">
    <source>
        <dbReference type="SAM" id="Coils"/>
    </source>
</evidence>